<feature type="compositionally biased region" description="Polar residues" evidence="1">
    <location>
        <begin position="9"/>
        <end position="50"/>
    </location>
</feature>
<organism evidence="2 3">
    <name type="scientific">Hevea brasiliensis</name>
    <name type="common">Para rubber tree</name>
    <name type="synonym">Siphonia brasiliensis</name>
    <dbReference type="NCBI Taxonomy" id="3981"/>
    <lineage>
        <taxon>Eukaryota</taxon>
        <taxon>Viridiplantae</taxon>
        <taxon>Streptophyta</taxon>
        <taxon>Embryophyta</taxon>
        <taxon>Tracheophyta</taxon>
        <taxon>Spermatophyta</taxon>
        <taxon>Magnoliopsida</taxon>
        <taxon>eudicotyledons</taxon>
        <taxon>Gunneridae</taxon>
        <taxon>Pentapetalae</taxon>
        <taxon>rosids</taxon>
        <taxon>fabids</taxon>
        <taxon>Malpighiales</taxon>
        <taxon>Euphorbiaceae</taxon>
        <taxon>Crotonoideae</taxon>
        <taxon>Micrandreae</taxon>
        <taxon>Hevea</taxon>
    </lineage>
</organism>
<accession>A0A6A6M676</accession>
<feature type="compositionally biased region" description="Polar residues" evidence="1">
    <location>
        <begin position="89"/>
        <end position="106"/>
    </location>
</feature>
<evidence type="ECO:0000313" key="3">
    <source>
        <dbReference type="Proteomes" id="UP000467840"/>
    </source>
</evidence>
<dbReference type="EMBL" id="JAAGAX010000007">
    <property type="protein sequence ID" value="KAF2308774.1"/>
    <property type="molecule type" value="Genomic_DNA"/>
</dbReference>
<keyword evidence="3" id="KW-1185">Reference proteome</keyword>
<name>A0A6A6M676_HEVBR</name>
<gene>
    <name evidence="2" type="ORF">GH714_017671</name>
</gene>
<protein>
    <submittedName>
        <fullName evidence="2">Uncharacterized protein</fullName>
    </submittedName>
</protein>
<reference evidence="2 3" key="1">
    <citation type="journal article" date="2020" name="Mol. Plant">
        <title>The Chromosome-Based Rubber Tree Genome Provides New Insights into Spurge Genome Evolution and Rubber Biosynthesis.</title>
        <authorList>
            <person name="Liu J."/>
            <person name="Shi C."/>
            <person name="Shi C.C."/>
            <person name="Li W."/>
            <person name="Zhang Q.J."/>
            <person name="Zhang Y."/>
            <person name="Li K."/>
            <person name="Lu H.F."/>
            <person name="Shi C."/>
            <person name="Zhu S.T."/>
            <person name="Xiao Z.Y."/>
            <person name="Nan H."/>
            <person name="Yue Y."/>
            <person name="Zhu X.G."/>
            <person name="Wu Y."/>
            <person name="Hong X.N."/>
            <person name="Fan G.Y."/>
            <person name="Tong Y."/>
            <person name="Zhang D."/>
            <person name="Mao C.L."/>
            <person name="Liu Y.L."/>
            <person name="Hao S.J."/>
            <person name="Liu W.Q."/>
            <person name="Lv M.Q."/>
            <person name="Zhang H.B."/>
            <person name="Liu Y."/>
            <person name="Hu-Tang G.R."/>
            <person name="Wang J.P."/>
            <person name="Wang J.H."/>
            <person name="Sun Y.H."/>
            <person name="Ni S.B."/>
            <person name="Chen W.B."/>
            <person name="Zhang X.C."/>
            <person name="Jiao Y.N."/>
            <person name="Eichler E.E."/>
            <person name="Li G.H."/>
            <person name="Liu X."/>
            <person name="Gao L.Z."/>
        </authorList>
    </citation>
    <scope>NUCLEOTIDE SEQUENCE [LARGE SCALE GENOMIC DNA]</scope>
    <source>
        <strain evidence="3">cv. GT1</strain>
        <tissue evidence="2">Leaf</tissue>
    </source>
</reference>
<feature type="region of interest" description="Disordered" evidence="1">
    <location>
        <begin position="1"/>
        <end position="119"/>
    </location>
</feature>
<evidence type="ECO:0000313" key="2">
    <source>
        <dbReference type="EMBL" id="KAF2308774.1"/>
    </source>
</evidence>
<sequence length="119" mass="12609">MSERDSQELQETNNVEYSSDDSPMADTANSPTLSFSDKETQGPTVDNNTGAKRKKAAKLASVSTAKRSRPEDPLTTEAPTAPNPMGLLPSSTHSTNEPARPTTSSERVIGGTMPVSLDS</sequence>
<dbReference type="AlphaFoldDB" id="A0A6A6M676"/>
<comment type="caution">
    <text evidence="2">The sequence shown here is derived from an EMBL/GenBank/DDBJ whole genome shotgun (WGS) entry which is preliminary data.</text>
</comment>
<dbReference type="Proteomes" id="UP000467840">
    <property type="component" value="Chromosome 17"/>
</dbReference>
<evidence type="ECO:0000256" key="1">
    <source>
        <dbReference type="SAM" id="MobiDB-lite"/>
    </source>
</evidence>
<proteinExistence type="predicted"/>